<dbReference type="RefSeq" id="WP_130989800.1">
    <property type="nucleotide sequence ID" value="NZ_SISK01000001.1"/>
</dbReference>
<evidence type="ECO:0000313" key="3">
    <source>
        <dbReference type="Proteomes" id="UP000293520"/>
    </source>
</evidence>
<evidence type="ECO:0000259" key="1">
    <source>
        <dbReference type="Pfam" id="PF09037"/>
    </source>
</evidence>
<name>A0A4V2JCV4_9RHOB</name>
<protein>
    <recommendedName>
        <fullName evidence="1">Sulphotransferase Stf0 domain-containing protein</fullName>
    </recommendedName>
</protein>
<accession>A0A4V2JCV4</accession>
<reference evidence="2 3" key="1">
    <citation type="submission" date="2019-02" db="EMBL/GenBank/DDBJ databases">
        <title>Paracoccus subflavus sp. nov., isolated from marine sediment of the Pacific Ocean.</title>
        <authorList>
            <person name="Zhang G."/>
        </authorList>
    </citation>
    <scope>NUCLEOTIDE SEQUENCE [LARGE SCALE GENOMIC DNA]</scope>
    <source>
        <strain evidence="2 3">GY0581</strain>
    </source>
</reference>
<dbReference type="AlphaFoldDB" id="A0A4V2JCV4"/>
<dbReference type="InterPro" id="IPR027417">
    <property type="entry name" value="P-loop_NTPase"/>
</dbReference>
<dbReference type="EMBL" id="SISK01000001">
    <property type="protein sequence ID" value="TBN44101.1"/>
    <property type="molecule type" value="Genomic_DNA"/>
</dbReference>
<organism evidence="2 3">
    <name type="scientific">Paracoccus subflavus</name>
    <dbReference type="NCBI Taxonomy" id="2528244"/>
    <lineage>
        <taxon>Bacteria</taxon>
        <taxon>Pseudomonadati</taxon>
        <taxon>Pseudomonadota</taxon>
        <taxon>Alphaproteobacteria</taxon>
        <taxon>Rhodobacterales</taxon>
        <taxon>Paracoccaceae</taxon>
        <taxon>Paracoccus</taxon>
    </lineage>
</organism>
<comment type="caution">
    <text evidence="2">The sequence shown here is derived from an EMBL/GenBank/DDBJ whole genome shotgun (WGS) entry which is preliminary data.</text>
</comment>
<dbReference type="Proteomes" id="UP000293520">
    <property type="component" value="Unassembled WGS sequence"/>
</dbReference>
<dbReference type="OrthoDB" id="7855004at2"/>
<dbReference type="InterPro" id="IPR024628">
    <property type="entry name" value="Sulfotransferase_Stf0_dom"/>
</dbReference>
<gene>
    <name evidence="2" type="ORF">EYE42_03025</name>
</gene>
<keyword evidence="3" id="KW-1185">Reference proteome</keyword>
<dbReference type="SUPFAM" id="SSF52540">
    <property type="entry name" value="P-loop containing nucleoside triphosphate hydrolases"/>
    <property type="match status" value="1"/>
</dbReference>
<dbReference type="Gene3D" id="3.40.50.300">
    <property type="entry name" value="P-loop containing nucleotide triphosphate hydrolases"/>
    <property type="match status" value="1"/>
</dbReference>
<dbReference type="Pfam" id="PF09037">
    <property type="entry name" value="Sulphotransf"/>
    <property type="match status" value="1"/>
</dbReference>
<proteinExistence type="predicted"/>
<sequence length="269" mass="30937">MTDAIFDPEAHQGRYDFWMRTPAPRKVYAILFTPRSGSSWLTSVLTKTRMMGTPGEWFNPTLMTSSSRSKGARNLEQFIETISRHEAHGGIFGFEITYYQMMAVFGDEASFIENFRNSTFFWLIRKDIVAQAVSLDKMVQTKVSHASNHDEGEIIASDSAYDYNGSRIKEWISHIRNAEKATENMIKTFSLRPIRLAYEPMMASGATEVARIFRNELGITDDIPPDLETDHRKIGTEKNNVFAERFRTDYPQFIKTLENERADMLAEFP</sequence>
<evidence type="ECO:0000313" key="2">
    <source>
        <dbReference type="EMBL" id="TBN44101.1"/>
    </source>
</evidence>
<feature type="domain" description="Sulphotransferase Stf0" evidence="1">
    <location>
        <begin position="106"/>
        <end position="249"/>
    </location>
</feature>